<evidence type="ECO:0000259" key="1">
    <source>
        <dbReference type="Pfam" id="PF13470"/>
    </source>
</evidence>
<gene>
    <name evidence="2" type="ORF">H6F41_06210</name>
</gene>
<name>A0ABR7ZUS7_9CYAN</name>
<feature type="domain" description="PIN" evidence="1">
    <location>
        <begin position="2"/>
        <end position="116"/>
    </location>
</feature>
<dbReference type="Gene3D" id="3.40.50.1010">
    <property type="entry name" value="5'-nuclease"/>
    <property type="match status" value="1"/>
</dbReference>
<organism evidence="2 3">
    <name type="scientific">Pseudanabaena mucicola FACHB-723</name>
    <dbReference type="NCBI Taxonomy" id="2692860"/>
    <lineage>
        <taxon>Bacteria</taxon>
        <taxon>Bacillati</taxon>
        <taxon>Cyanobacteriota</taxon>
        <taxon>Cyanophyceae</taxon>
        <taxon>Pseudanabaenales</taxon>
        <taxon>Pseudanabaenaceae</taxon>
        <taxon>Pseudanabaena</taxon>
    </lineage>
</organism>
<dbReference type="Pfam" id="PF13470">
    <property type="entry name" value="PIN_3"/>
    <property type="match status" value="1"/>
</dbReference>
<evidence type="ECO:0000313" key="3">
    <source>
        <dbReference type="Proteomes" id="UP000642094"/>
    </source>
</evidence>
<keyword evidence="3" id="KW-1185">Reference proteome</keyword>
<proteinExistence type="predicted"/>
<dbReference type="Proteomes" id="UP000642094">
    <property type="component" value="Unassembled WGS sequence"/>
</dbReference>
<accession>A0ABR7ZUS7</accession>
<evidence type="ECO:0000313" key="2">
    <source>
        <dbReference type="EMBL" id="MBD2187736.1"/>
    </source>
</evidence>
<dbReference type="InterPro" id="IPR029060">
    <property type="entry name" value="PIN-like_dom_sf"/>
</dbReference>
<dbReference type="SUPFAM" id="SSF88723">
    <property type="entry name" value="PIN domain-like"/>
    <property type="match status" value="1"/>
</dbReference>
<dbReference type="EMBL" id="JACJQB010000008">
    <property type="protein sequence ID" value="MBD2187736.1"/>
    <property type="molecule type" value="Genomic_DNA"/>
</dbReference>
<sequence length="136" mass="15135">MKVLIDTNVLLDFLLEREPFKKDAEELFAAIDSGQIICYVTATTLTDIFYIARKHTHSLELAREAVSSTLETMTICPINRNVLEAAFASGLTDFEDAVQIYSAIAQNLDAIVTRDAKGFVSSTISVYTVQELLKRL</sequence>
<dbReference type="InterPro" id="IPR002716">
    <property type="entry name" value="PIN_dom"/>
</dbReference>
<reference evidence="2 3" key="1">
    <citation type="journal article" date="2020" name="ISME J.">
        <title>Comparative genomics reveals insights into cyanobacterial evolution and habitat adaptation.</title>
        <authorList>
            <person name="Chen M.Y."/>
            <person name="Teng W.K."/>
            <person name="Zhao L."/>
            <person name="Hu C.X."/>
            <person name="Zhou Y.K."/>
            <person name="Han B.P."/>
            <person name="Song L.R."/>
            <person name="Shu W.S."/>
        </authorList>
    </citation>
    <scope>NUCLEOTIDE SEQUENCE [LARGE SCALE GENOMIC DNA]</scope>
    <source>
        <strain evidence="2 3">FACHB-723</strain>
    </source>
</reference>
<dbReference type="RefSeq" id="WP_190402607.1">
    <property type="nucleotide sequence ID" value="NZ_JACJQB010000008.1"/>
</dbReference>
<comment type="caution">
    <text evidence="2">The sequence shown here is derived from an EMBL/GenBank/DDBJ whole genome shotgun (WGS) entry which is preliminary data.</text>
</comment>
<protein>
    <submittedName>
        <fullName evidence="2">PIN domain-containing protein</fullName>
    </submittedName>
</protein>